<feature type="domain" description="Response regulatory" evidence="3">
    <location>
        <begin position="145"/>
        <end position="262"/>
    </location>
</feature>
<evidence type="ECO:0000259" key="3">
    <source>
        <dbReference type="PROSITE" id="PS50110"/>
    </source>
</evidence>
<dbReference type="InterPro" id="IPR001789">
    <property type="entry name" value="Sig_transdc_resp-reg_receiver"/>
</dbReference>
<dbReference type="PANTHER" id="PTHR44591">
    <property type="entry name" value="STRESS RESPONSE REGULATOR PROTEIN 1"/>
    <property type="match status" value="1"/>
</dbReference>
<evidence type="ECO:0000313" key="5">
    <source>
        <dbReference type="Proteomes" id="UP000192721"/>
    </source>
</evidence>
<organism evidence="4 5">
    <name type="scientific">Chromobacterium haemolyticum</name>
    <dbReference type="NCBI Taxonomy" id="394935"/>
    <lineage>
        <taxon>Bacteria</taxon>
        <taxon>Pseudomonadati</taxon>
        <taxon>Pseudomonadota</taxon>
        <taxon>Betaproteobacteria</taxon>
        <taxon>Neisseriales</taxon>
        <taxon>Chromobacteriaceae</taxon>
        <taxon>Chromobacterium</taxon>
    </lineage>
</organism>
<dbReference type="Gene3D" id="3.40.50.2300">
    <property type="match status" value="2"/>
</dbReference>
<dbReference type="PROSITE" id="PS50110">
    <property type="entry name" value="RESPONSE_REGULATORY"/>
    <property type="match status" value="2"/>
</dbReference>
<dbReference type="RefSeq" id="WP_043631123.1">
    <property type="nucleotide sequence ID" value="NZ_CP109905.1"/>
</dbReference>
<dbReference type="SMART" id="SM00448">
    <property type="entry name" value="REC"/>
    <property type="match status" value="2"/>
</dbReference>
<feature type="modified residue" description="4-aspartylphosphate" evidence="2">
    <location>
        <position position="195"/>
    </location>
</feature>
<dbReference type="EMBL" id="MUKV01000005">
    <property type="protein sequence ID" value="OQS42395.1"/>
    <property type="molecule type" value="Genomic_DNA"/>
</dbReference>
<evidence type="ECO:0000256" key="2">
    <source>
        <dbReference type="PROSITE-ProRule" id="PRU00169"/>
    </source>
</evidence>
<name>A0A1W0D5T2_9NEIS</name>
<dbReference type="SUPFAM" id="SSF52172">
    <property type="entry name" value="CheY-like"/>
    <property type="match status" value="2"/>
</dbReference>
<dbReference type="PANTHER" id="PTHR44591:SF3">
    <property type="entry name" value="RESPONSE REGULATORY DOMAIN-CONTAINING PROTEIN"/>
    <property type="match status" value="1"/>
</dbReference>
<gene>
    <name evidence="4" type="ORF">B0T45_06305</name>
</gene>
<proteinExistence type="predicted"/>
<evidence type="ECO:0000313" key="4">
    <source>
        <dbReference type="EMBL" id="OQS42395.1"/>
    </source>
</evidence>
<protein>
    <submittedName>
        <fullName evidence="4">Response regulator</fullName>
    </submittedName>
</protein>
<dbReference type="InterPro" id="IPR011006">
    <property type="entry name" value="CheY-like_superfamily"/>
</dbReference>
<comment type="caution">
    <text evidence="4">The sequence shown here is derived from an EMBL/GenBank/DDBJ whole genome shotgun (WGS) entry which is preliminary data.</text>
</comment>
<dbReference type="AlphaFoldDB" id="A0A1W0D5T2"/>
<dbReference type="Pfam" id="PF00072">
    <property type="entry name" value="Response_reg"/>
    <property type="match status" value="2"/>
</dbReference>
<accession>A0A1W0D5T2</accession>
<keyword evidence="1 2" id="KW-0597">Phosphoprotein</keyword>
<dbReference type="InterPro" id="IPR050595">
    <property type="entry name" value="Bact_response_regulator"/>
</dbReference>
<reference evidence="4 5" key="1">
    <citation type="submission" date="2017-02" db="EMBL/GenBank/DDBJ databases">
        <title>Chromobacterium haemolyticum H5244.</title>
        <authorList>
            <person name="Gulvik C.A."/>
        </authorList>
    </citation>
    <scope>NUCLEOTIDE SEQUENCE [LARGE SCALE GENOMIC DNA]</scope>
    <source>
        <strain evidence="4 5">H5244</strain>
    </source>
</reference>
<feature type="domain" description="Response regulatory" evidence="3">
    <location>
        <begin position="8"/>
        <end position="125"/>
    </location>
</feature>
<sequence>MLEVQHLIISLAEPSHVQAQIISKALGEMGISKVEVHPNGEALLSRARESRPDLVISAYYLPDMTGQQLLQQMRESADLSGMPFILVSSETNPERLEPIRQAGSLGILPKPFTNGQLDEVLANALDFINTESLAMEVDTDLANVQVLIVDDSHTSRRHVRAVLERLGFEHFTEAASGTDALPLLESESFQLIIVDYHMPGMDGCELARHIRQNSTQGRTPILMITSETDHDRLAEVEAAGVSACCDKPFSTNKLRDTIRELLQEY</sequence>
<evidence type="ECO:0000256" key="1">
    <source>
        <dbReference type="ARBA" id="ARBA00022553"/>
    </source>
</evidence>
<dbReference type="Proteomes" id="UP000192721">
    <property type="component" value="Unassembled WGS sequence"/>
</dbReference>
<dbReference type="GO" id="GO:0000160">
    <property type="term" value="P:phosphorelay signal transduction system"/>
    <property type="evidence" value="ECO:0007669"/>
    <property type="project" value="InterPro"/>
</dbReference>
<comment type="caution">
    <text evidence="2">Lacks conserved residue(s) required for the propagation of feature annotation.</text>
</comment>